<evidence type="ECO:0008006" key="3">
    <source>
        <dbReference type="Google" id="ProtNLM"/>
    </source>
</evidence>
<dbReference type="Proteomes" id="UP000319671">
    <property type="component" value="Unassembled WGS sequence"/>
</dbReference>
<proteinExistence type="predicted"/>
<name>A0A561CZ89_9BACI</name>
<gene>
    <name evidence="1" type="ORF">FB550_1112</name>
</gene>
<evidence type="ECO:0000313" key="1">
    <source>
        <dbReference type="EMBL" id="TWD96354.1"/>
    </source>
</evidence>
<dbReference type="RefSeq" id="WP_396897369.1">
    <property type="nucleotide sequence ID" value="NZ_VIVN01000011.1"/>
</dbReference>
<protein>
    <recommendedName>
        <fullName evidence="3">Spore coat protein</fullName>
    </recommendedName>
</protein>
<accession>A0A561CZ89</accession>
<dbReference type="AlphaFoldDB" id="A0A561CZ89"/>
<dbReference type="Gene3D" id="1.20.1260.10">
    <property type="match status" value="1"/>
</dbReference>
<sequence length="69" mass="7961">MVTIYMRLHETHEIHELLMFKNLCLTKATTMGALVQDEELKNILSTDASATKQQVQRLQEFITNRGAQQ</sequence>
<keyword evidence="2" id="KW-1185">Reference proteome</keyword>
<dbReference type="InterPro" id="IPR012347">
    <property type="entry name" value="Ferritin-like"/>
</dbReference>
<comment type="caution">
    <text evidence="1">The sequence shown here is derived from an EMBL/GenBank/DDBJ whole genome shotgun (WGS) entry which is preliminary data.</text>
</comment>
<evidence type="ECO:0000313" key="2">
    <source>
        <dbReference type="Proteomes" id="UP000319671"/>
    </source>
</evidence>
<organism evidence="1 2">
    <name type="scientific">Neobacillus bataviensis</name>
    <dbReference type="NCBI Taxonomy" id="220685"/>
    <lineage>
        <taxon>Bacteria</taxon>
        <taxon>Bacillati</taxon>
        <taxon>Bacillota</taxon>
        <taxon>Bacilli</taxon>
        <taxon>Bacillales</taxon>
        <taxon>Bacillaceae</taxon>
        <taxon>Neobacillus</taxon>
    </lineage>
</organism>
<reference evidence="1 2" key="1">
    <citation type="submission" date="2019-06" db="EMBL/GenBank/DDBJ databases">
        <title>Sorghum-associated microbial communities from plants grown in Nebraska, USA.</title>
        <authorList>
            <person name="Schachtman D."/>
        </authorList>
    </citation>
    <scope>NUCLEOTIDE SEQUENCE [LARGE SCALE GENOMIC DNA]</scope>
    <source>
        <strain evidence="1 2">2482</strain>
    </source>
</reference>
<dbReference type="EMBL" id="VIVN01000011">
    <property type="protein sequence ID" value="TWD96354.1"/>
    <property type="molecule type" value="Genomic_DNA"/>
</dbReference>